<dbReference type="GO" id="GO:0000381">
    <property type="term" value="P:regulation of alternative mRNA splicing, via spliceosome"/>
    <property type="evidence" value="ECO:0007669"/>
    <property type="project" value="TreeGrafter"/>
</dbReference>
<dbReference type="HOGENOM" id="CLU_013259_0_1_1"/>
<keyword evidence="6" id="KW-0539">Nucleus</keyword>
<reference evidence="10 11" key="1">
    <citation type="journal article" date="2009" name="Genome Res.">
        <title>Comparative genomics of the fungal pathogens Candida dubliniensis and Candida albicans.</title>
        <authorList>
            <person name="Jackson A.P."/>
            <person name="Gamble J.A."/>
            <person name="Yeomans T."/>
            <person name="Moran G.P."/>
            <person name="Saunders D."/>
            <person name="Harris D."/>
            <person name="Aslett M."/>
            <person name="Barrell J.F."/>
            <person name="Butler G."/>
            <person name="Citiulo F."/>
            <person name="Coleman D.C."/>
            <person name="de Groot P.W.J."/>
            <person name="Goodwin T.J."/>
            <person name="Quail M.A."/>
            <person name="McQuillan J."/>
            <person name="Munro C.A."/>
            <person name="Pain A."/>
            <person name="Poulter R.T."/>
            <person name="Rajandream M.A."/>
            <person name="Renauld H."/>
            <person name="Spiering M.J."/>
            <person name="Tivey A."/>
            <person name="Gow N.A.R."/>
            <person name="Barrell B."/>
            <person name="Sullivan D.J."/>
            <person name="Berriman M."/>
        </authorList>
    </citation>
    <scope>NUCLEOTIDE SEQUENCE [LARGE SCALE GENOMIC DNA]</scope>
    <source>
        <strain evidence="11">CD36 / ATCC MYA-646 / CBS 7987 / NCPF 3949 / NRRL Y-17841</strain>
    </source>
</reference>
<evidence type="ECO:0000256" key="1">
    <source>
        <dbReference type="ARBA" id="ARBA00004123"/>
    </source>
</evidence>
<keyword evidence="2" id="KW-0507">mRNA processing</keyword>
<comment type="subcellular location">
    <subcellularLocation>
        <location evidence="1">Nucleus</location>
    </subcellularLocation>
</comment>
<protein>
    <submittedName>
        <fullName evidence="10">Pre-mRNA-splicing factor, putative</fullName>
    </submittedName>
</protein>
<keyword evidence="5" id="KW-0508">mRNA splicing</keyword>
<dbReference type="PANTHER" id="PTHR15316:SF1">
    <property type="entry name" value="SPLICING FACTOR 3A SUBUNIT 1"/>
    <property type="match status" value="1"/>
</dbReference>
<accession>B9WFJ0</accession>
<dbReference type="GO" id="GO:0071013">
    <property type="term" value="C:catalytic step 2 spliceosome"/>
    <property type="evidence" value="ECO:0007669"/>
    <property type="project" value="TreeGrafter"/>
</dbReference>
<evidence type="ECO:0000256" key="4">
    <source>
        <dbReference type="ARBA" id="ARBA00022737"/>
    </source>
</evidence>
<dbReference type="GO" id="GO:0003723">
    <property type="term" value="F:RNA binding"/>
    <property type="evidence" value="ECO:0007669"/>
    <property type="project" value="InterPro"/>
</dbReference>
<feature type="region of interest" description="Disordered" evidence="7">
    <location>
        <begin position="348"/>
        <end position="379"/>
    </location>
</feature>
<keyword evidence="3" id="KW-0747">Spliceosome</keyword>
<dbReference type="GO" id="GO:0071004">
    <property type="term" value="C:U2-type prespliceosome"/>
    <property type="evidence" value="ECO:0007669"/>
    <property type="project" value="TreeGrafter"/>
</dbReference>
<evidence type="ECO:0000256" key="7">
    <source>
        <dbReference type="SAM" id="MobiDB-lite"/>
    </source>
</evidence>
<dbReference type="InterPro" id="IPR045146">
    <property type="entry name" value="SF3A1"/>
</dbReference>
<sequence length="483" mass="55853">MDFTTTHYISELHLNKLLSKNATPPAKNKIIITHRWQNNQVILTPNSFIIMTSIPSDIKLPPSDIKQTIDKTVGYVLKNGKSFEERLLTNNKNDKFTFIKQDNEYYPYYKWKLDSLKKTQELTEPFTEDQLQDEENIRIAKPPDLPFLIDLPIISQRDLDVIKATALYIAQNGKQKIPKLLQHETKLNNRAQFEFLNESHSLHGLFQKYIQQYKTVIALYKNSPEENDEEYHLLRQLIQSPRGEYDILTQAYNRAQYIKQNKVIEKREQEESKARQLHYASIDWQDFSLIAKVDFNAIDAVKELSIPLKRDDLIKRSLDARSKDIELPKVAAAAAAAVVATTTPEVINTKDQVQTQDEKQSSSEADNGTPVPSAPPIKGMKIRAAGTSRLKKPSETNTTMTTKNTIKCPITGKLIPENEFDTHIKTLLRDPRYKKEQENYIRKNFSYASNITTDQVYENIKRFVKKRTNIEDENSTKKKKVHK</sequence>
<dbReference type="InterPro" id="IPR022030">
    <property type="entry name" value="SF3A1_dom"/>
</dbReference>
<dbReference type="Gene3D" id="1.10.10.790">
    <property type="entry name" value="Surp module"/>
    <property type="match status" value="2"/>
</dbReference>
<dbReference type="GO" id="GO:0005686">
    <property type="term" value="C:U2 snRNP"/>
    <property type="evidence" value="ECO:0007669"/>
    <property type="project" value="TreeGrafter"/>
</dbReference>
<dbReference type="PANTHER" id="PTHR15316">
    <property type="entry name" value="SPLICEOSOME ASSOCIATED PROTEIN 114/SWAP SPLICING FACTOR-RELATED"/>
    <property type="match status" value="1"/>
</dbReference>
<dbReference type="InterPro" id="IPR035967">
    <property type="entry name" value="SWAP/Surp_sf"/>
</dbReference>
<dbReference type="OrthoDB" id="447637at2759"/>
<dbReference type="KEGG" id="cdu:CD36_41270"/>
<dbReference type="EMBL" id="FM992691">
    <property type="protein sequence ID" value="CAX42009.1"/>
    <property type="molecule type" value="Genomic_DNA"/>
</dbReference>
<proteinExistence type="predicted"/>
<evidence type="ECO:0000313" key="11">
    <source>
        <dbReference type="Proteomes" id="UP000002605"/>
    </source>
</evidence>
<dbReference type="SUPFAM" id="SSF109905">
    <property type="entry name" value="Surp module (SWAP domain)"/>
    <property type="match status" value="2"/>
</dbReference>
<feature type="domain" description="SURP motif" evidence="8">
    <location>
        <begin position="161"/>
        <end position="206"/>
    </location>
</feature>
<dbReference type="RefSeq" id="XP_002419794.1">
    <property type="nucleotide sequence ID" value="XM_002419749.1"/>
</dbReference>
<gene>
    <name evidence="9" type="ordered locus">Cd36_41270</name>
    <name evidence="10" type="ORF">CD36_41270</name>
</gene>
<evidence type="ECO:0000256" key="6">
    <source>
        <dbReference type="ARBA" id="ARBA00023242"/>
    </source>
</evidence>
<dbReference type="GeneID" id="8047395"/>
<dbReference type="Pfam" id="PF01805">
    <property type="entry name" value="Surp"/>
    <property type="match status" value="2"/>
</dbReference>
<dbReference type="PROSITE" id="PS50128">
    <property type="entry name" value="SURP"/>
    <property type="match status" value="2"/>
</dbReference>
<dbReference type="eggNOG" id="KOG0007">
    <property type="taxonomic scope" value="Eukaryota"/>
</dbReference>
<dbReference type="VEuPathDB" id="FungiDB:CD36_41270"/>
<keyword evidence="4" id="KW-0677">Repeat</keyword>
<dbReference type="Proteomes" id="UP000002605">
    <property type="component" value="Chromosome 4"/>
</dbReference>
<feature type="domain" description="SURP motif" evidence="8">
    <location>
        <begin position="68"/>
        <end position="109"/>
    </location>
</feature>
<organism evidence="10 11">
    <name type="scientific">Candida dubliniensis (strain CD36 / ATCC MYA-646 / CBS 7987 / NCPF 3949 / NRRL Y-17841)</name>
    <name type="common">Yeast</name>
    <dbReference type="NCBI Taxonomy" id="573826"/>
    <lineage>
        <taxon>Eukaryota</taxon>
        <taxon>Fungi</taxon>
        <taxon>Dikarya</taxon>
        <taxon>Ascomycota</taxon>
        <taxon>Saccharomycotina</taxon>
        <taxon>Pichiomycetes</taxon>
        <taxon>Debaryomycetaceae</taxon>
        <taxon>Candida/Lodderomyces clade</taxon>
        <taxon>Candida</taxon>
    </lineage>
</organism>
<dbReference type="SMART" id="SM00648">
    <property type="entry name" value="SWAP"/>
    <property type="match status" value="2"/>
</dbReference>
<evidence type="ECO:0000313" key="10">
    <source>
        <dbReference type="EMBL" id="CAX42009.1"/>
    </source>
</evidence>
<evidence type="ECO:0000313" key="9">
    <source>
        <dbReference type="CGD" id="CAL0000164042"/>
    </source>
</evidence>
<dbReference type="InterPro" id="IPR000061">
    <property type="entry name" value="Surp"/>
</dbReference>
<dbReference type="CGD" id="CAL0000164042">
    <property type="gene designation" value="Cd36_41270"/>
</dbReference>
<evidence type="ECO:0000256" key="3">
    <source>
        <dbReference type="ARBA" id="ARBA00022728"/>
    </source>
</evidence>
<evidence type="ECO:0000259" key="8">
    <source>
        <dbReference type="PROSITE" id="PS50128"/>
    </source>
</evidence>
<name>B9WFJ0_CANDC</name>
<dbReference type="GO" id="GO:0045292">
    <property type="term" value="P:mRNA cis splicing, via spliceosome"/>
    <property type="evidence" value="ECO:0007669"/>
    <property type="project" value="InterPro"/>
</dbReference>
<dbReference type="Pfam" id="PF12230">
    <property type="entry name" value="PRP21_like_P"/>
    <property type="match status" value="1"/>
</dbReference>
<evidence type="ECO:0000256" key="2">
    <source>
        <dbReference type="ARBA" id="ARBA00022664"/>
    </source>
</evidence>
<dbReference type="AlphaFoldDB" id="B9WFJ0"/>
<evidence type="ECO:0000256" key="5">
    <source>
        <dbReference type="ARBA" id="ARBA00023187"/>
    </source>
</evidence>
<keyword evidence="11" id="KW-1185">Reference proteome</keyword>